<evidence type="ECO:0000256" key="5">
    <source>
        <dbReference type="ARBA" id="ARBA00022692"/>
    </source>
</evidence>
<keyword evidence="9 10" id="KW-0472">Membrane</keyword>
<keyword evidence="6 11" id="KW-0418">Kinase</keyword>
<keyword evidence="8 10" id="KW-1133">Transmembrane helix</keyword>
<feature type="transmembrane region" description="Helical" evidence="10">
    <location>
        <begin position="160"/>
        <end position="179"/>
    </location>
</feature>
<evidence type="ECO:0000256" key="1">
    <source>
        <dbReference type="ARBA" id="ARBA00004477"/>
    </source>
</evidence>
<dbReference type="GO" id="GO:0004168">
    <property type="term" value="F:dolichol kinase activity"/>
    <property type="evidence" value="ECO:0007669"/>
    <property type="project" value="UniProtKB-EC"/>
</dbReference>
<dbReference type="InterPro" id="IPR032974">
    <property type="entry name" value="Polypren_kinase"/>
</dbReference>
<evidence type="ECO:0000313" key="11">
    <source>
        <dbReference type="EMBL" id="GBM10406.1"/>
    </source>
</evidence>
<dbReference type="GO" id="GO:0043048">
    <property type="term" value="P:dolichyl monophosphate biosynthetic process"/>
    <property type="evidence" value="ECO:0007669"/>
    <property type="project" value="TreeGrafter"/>
</dbReference>
<feature type="transmembrane region" description="Helical" evidence="10">
    <location>
        <begin position="355"/>
        <end position="378"/>
    </location>
</feature>
<evidence type="ECO:0000256" key="6">
    <source>
        <dbReference type="ARBA" id="ARBA00022777"/>
    </source>
</evidence>
<evidence type="ECO:0000256" key="3">
    <source>
        <dbReference type="ARBA" id="ARBA00012132"/>
    </source>
</evidence>
<feature type="transmembrane region" description="Helical" evidence="10">
    <location>
        <begin position="34"/>
        <end position="51"/>
    </location>
</feature>
<dbReference type="GO" id="GO:0005789">
    <property type="term" value="C:endoplasmic reticulum membrane"/>
    <property type="evidence" value="ECO:0007669"/>
    <property type="project" value="UniProtKB-SubCell"/>
</dbReference>
<feature type="transmembrane region" description="Helical" evidence="10">
    <location>
        <begin position="226"/>
        <end position="248"/>
    </location>
</feature>
<dbReference type="EC" id="2.7.1.108" evidence="3"/>
<keyword evidence="4" id="KW-0808">Transferase</keyword>
<sequence>MEYKLRNNANHGAWCSLLLPCCLFPFMIKFGSGIYILLFNICLCTLLVPTVQESKSNNRSWLEENGYIVMLSLPPSLFIWHFFSYNLLLTYALCLFGILYYSHLIKNLLVKCPGSFTYGEAQVISQGVMLFTLYSIVTLLSKVVESHNFSVIEAVPQSVICLQILLLGCILLVHTLCLIPSSRQGIHFVFCCILFSGLMMSAWHVTLKKNIFIWMWLYCLHDKKRVFLILFWLLSTFSSVTFVVWINWKPNYKASTLVRKYFHGIICIVYIPGIFYDLDLLRLASGIALTAFIVLEMFRILNVPIIGSAIQSAFEVFLDEKDSGILILTNIYLLIGCSSPIWLTGYISGTKGYHICLLSGIISVGLGDAAASVGGTLLGKHRWAGSNKTFEGSICAIVTQVVASFYFLSLGHELSLYNITIIIAAVLFTSLLEAKTTQVDNLVLPLFMFTFLCWIH</sequence>
<feature type="transmembrane region" description="Helical" evidence="10">
    <location>
        <begin position="260"/>
        <end position="276"/>
    </location>
</feature>
<comment type="similarity">
    <text evidence="2">Belongs to the polyprenol kinase family.</text>
</comment>
<comment type="subcellular location">
    <subcellularLocation>
        <location evidence="1">Endoplasmic reticulum membrane</location>
        <topology evidence="1">Multi-pass membrane protein</topology>
    </subcellularLocation>
</comment>
<name>A0A4Y2D2Q0_ARAVE</name>
<keyword evidence="12" id="KW-1185">Reference proteome</keyword>
<evidence type="ECO:0000256" key="4">
    <source>
        <dbReference type="ARBA" id="ARBA00022679"/>
    </source>
</evidence>
<dbReference type="EMBL" id="BGPR01000285">
    <property type="protein sequence ID" value="GBM10406.1"/>
    <property type="molecule type" value="Genomic_DNA"/>
</dbReference>
<evidence type="ECO:0000256" key="8">
    <source>
        <dbReference type="ARBA" id="ARBA00022989"/>
    </source>
</evidence>
<keyword evidence="7" id="KW-0256">Endoplasmic reticulum</keyword>
<feature type="transmembrane region" description="Helical" evidence="10">
    <location>
        <begin position="283"/>
        <end position="305"/>
    </location>
</feature>
<dbReference type="AlphaFoldDB" id="A0A4Y2D2Q0"/>
<comment type="caution">
    <text evidence="11">The sequence shown here is derived from an EMBL/GenBank/DDBJ whole genome shotgun (WGS) entry which is preliminary data.</text>
</comment>
<feature type="transmembrane region" description="Helical" evidence="10">
    <location>
        <begin position="325"/>
        <end position="343"/>
    </location>
</feature>
<evidence type="ECO:0000256" key="9">
    <source>
        <dbReference type="ARBA" id="ARBA00023136"/>
    </source>
</evidence>
<feature type="transmembrane region" description="Helical" evidence="10">
    <location>
        <begin position="121"/>
        <end position="140"/>
    </location>
</feature>
<gene>
    <name evidence="11" type="primary">DOLK</name>
    <name evidence="11" type="ORF">AVEN_169687_1</name>
</gene>
<accession>A0A4Y2D2Q0</accession>
<dbReference type="PANTHER" id="PTHR13205:SF15">
    <property type="entry name" value="DOLICHOL KINASE"/>
    <property type="match status" value="1"/>
</dbReference>
<proteinExistence type="inferred from homology"/>
<keyword evidence="5 10" id="KW-0812">Transmembrane</keyword>
<dbReference type="Proteomes" id="UP000499080">
    <property type="component" value="Unassembled WGS sequence"/>
</dbReference>
<dbReference type="PANTHER" id="PTHR13205">
    <property type="entry name" value="TRANSMEMBRANE PROTEIN 15-RELATED"/>
    <property type="match status" value="1"/>
</dbReference>
<organism evidence="11 12">
    <name type="scientific">Araneus ventricosus</name>
    <name type="common">Orbweaver spider</name>
    <name type="synonym">Epeira ventricosa</name>
    <dbReference type="NCBI Taxonomy" id="182803"/>
    <lineage>
        <taxon>Eukaryota</taxon>
        <taxon>Metazoa</taxon>
        <taxon>Ecdysozoa</taxon>
        <taxon>Arthropoda</taxon>
        <taxon>Chelicerata</taxon>
        <taxon>Arachnida</taxon>
        <taxon>Araneae</taxon>
        <taxon>Araneomorphae</taxon>
        <taxon>Entelegynae</taxon>
        <taxon>Araneoidea</taxon>
        <taxon>Araneidae</taxon>
        <taxon>Araneus</taxon>
    </lineage>
</organism>
<feature type="transmembrane region" description="Helical" evidence="10">
    <location>
        <begin position="77"/>
        <end position="101"/>
    </location>
</feature>
<feature type="transmembrane region" description="Helical" evidence="10">
    <location>
        <begin position="415"/>
        <end position="432"/>
    </location>
</feature>
<feature type="transmembrane region" description="Helical" evidence="10">
    <location>
        <begin position="185"/>
        <end position="205"/>
    </location>
</feature>
<feature type="transmembrane region" description="Helical" evidence="10">
    <location>
        <begin position="390"/>
        <end position="408"/>
    </location>
</feature>
<reference evidence="11 12" key="1">
    <citation type="journal article" date="2019" name="Sci. Rep.">
        <title>Orb-weaving spider Araneus ventricosus genome elucidates the spidroin gene catalogue.</title>
        <authorList>
            <person name="Kono N."/>
            <person name="Nakamura H."/>
            <person name="Ohtoshi R."/>
            <person name="Moran D.A.P."/>
            <person name="Shinohara A."/>
            <person name="Yoshida Y."/>
            <person name="Fujiwara M."/>
            <person name="Mori M."/>
            <person name="Tomita M."/>
            <person name="Arakawa K."/>
        </authorList>
    </citation>
    <scope>NUCLEOTIDE SEQUENCE [LARGE SCALE GENOMIC DNA]</scope>
</reference>
<evidence type="ECO:0000256" key="2">
    <source>
        <dbReference type="ARBA" id="ARBA00010794"/>
    </source>
</evidence>
<evidence type="ECO:0000313" key="12">
    <source>
        <dbReference type="Proteomes" id="UP000499080"/>
    </source>
</evidence>
<evidence type="ECO:0000256" key="7">
    <source>
        <dbReference type="ARBA" id="ARBA00022824"/>
    </source>
</evidence>
<protein>
    <recommendedName>
        <fullName evidence="3">dolichol kinase</fullName>
        <ecNumber evidence="3">2.7.1.108</ecNumber>
    </recommendedName>
</protein>
<dbReference type="OrthoDB" id="377083at2759"/>
<evidence type="ECO:0000256" key="10">
    <source>
        <dbReference type="SAM" id="Phobius"/>
    </source>
</evidence>